<dbReference type="PANTHER" id="PTHR10961:SF7">
    <property type="entry name" value="FAD DEPENDENT OXIDOREDUCTASE DOMAIN-CONTAINING PROTEIN"/>
    <property type="match status" value="1"/>
</dbReference>
<dbReference type="EMBL" id="FTNI01000023">
    <property type="protein sequence ID" value="SIS02151.1"/>
    <property type="molecule type" value="Genomic_DNA"/>
</dbReference>
<comment type="cofactor">
    <cofactor evidence="1">
        <name>FAD</name>
        <dbReference type="ChEBI" id="CHEBI:57692"/>
    </cofactor>
</comment>
<dbReference type="Pfam" id="PF01266">
    <property type="entry name" value="DAO"/>
    <property type="match status" value="1"/>
</dbReference>
<evidence type="ECO:0000313" key="7">
    <source>
        <dbReference type="Proteomes" id="UP000186096"/>
    </source>
</evidence>
<organism evidence="6 7">
    <name type="scientific">Microbispora rosea</name>
    <dbReference type="NCBI Taxonomy" id="58117"/>
    <lineage>
        <taxon>Bacteria</taxon>
        <taxon>Bacillati</taxon>
        <taxon>Actinomycetota</taxon>
        <taxon>Actinomycetes</taxon>
        <taxon>Streptosporangiales</taxon>
        <taxon>Streptosporangiaceae</taxon>
        <taxon>Microbispora</taxon>
    </lineage>
</organism>
<name>A0A1N7FPA5_9ACTN</name>
<dbReference type="RefSeq" id="WP_076439419.1">
    <property type="nucleotide sequence ID" value="NZ_FTNI01000023.1"/>
</dbReference>
<reference evidence="7" key="1">
    <citation type="submission" date="2017-01" db="EMBL/GenBank/DDBJ databases">
        <authorList>
            <person name="Varghese N."/>
            <person name="Submissions S."/>
        </authorList>
    </citation>
    <scope>NUCLEOTIDE SEQUENCE [LARGE SCALE GENOMIC DNA]</scope>
    <source>
        <strain evidence="7">ATCC 12950</strain>
    </source>
</reference>
<evidence type="ECO:0000313" key="6">
    <source>
        <dbReference type="EMBL" id="SIS02151.1"/>
    </source>
</evidence>
<dbReference type="InterPro" id="IPR045170">
    <property type="entry name" value="MTOX"/>
</dbReference>
<dbReference type="STRING" id="58117.SAMN05421833_12349"/>
<dbReference type="AlphaFoldDB" id="A0A1N7FPA5"/>
<sequence length="374" mass="41078">MKSAIVVGAGIWGASLALRLADEGWTVTLVEQYAPGHIRQASAGETRLLRCAHGSDDWYPRLAWQARDAWRKLEQRTGEELYVESGLMWFARDPDGWEARSARVLERLHIPCELLDPAEAARRFPGLRGDDLAFVLWEPNAGVLRARRATQVIARLAGAAGVRQVRARAVPYGRGAGVVADGEVLTADRVVWACGAWLPRLFPHEAGHVEVTRQDTFHFGVPRDWTTPPLPAFCDYDLAAYGHGDLDGMGMKVTGDAEGEPYDPESGGRRVLRHTEEQARAYLARRFPSLVGAPVVFSQVCQYALTRDAEWIVAEIDDGVWLLGGESGHGFKHAPALAGYVAEILDGAREPEARFGLHERRTARGLRTSGGTLS</sequence>
<dbReference type="OrthoDB" id="9806452at2"/>
<evidence type="ECO:0000256" key="2">
    <source>
        <dbReference type="ARBA" id="ARBA00022630"/>
    </source>
</evidence>
<dbReference type="Gene3D" id="3.50.50.60">
    <property type="entry name" value="FAD/NAD(P)-binding domain"/>
    <property type="match status" value="1"/>
</dbReference>
<dbReference type="Gene3D" id="3.30.9.10">
    <property type="entry name" value="D-Amino Acid Oxidase, subunit A, domain 2"/>
    <property type="match status" value="1"/>
</dbReference>
<dbReference type="PANTHER" id="PTHR10961">
    <property type="entry name" value="PEROXISOMAL SARCOSINE OXIDASE"/>
    <property type="match status" value="1"/>
</dbReference>
<feature type="domain" description="FAD dependent oxidoreductase" evidence="5">
    <location>
        <begin position="4"/>
        <end position="343"/>
    </location>
</feature>
<dbReference type="SUPFAM" id="SSF51905">
    <property type="entry name" value="FAD/NAD(P)-binding domain"/>
    <property type="match status" value="1"/>
</dbReference>
<accession>A0A1N7FPA5</accession>
<keyword evidence="7" id="KW-1185">Reference proteome</keyword>
<dbReference type="GO" id="GO:0050660">
    <property type="term" value="F:flavin adenine dinucleotide binding"/>
    <property type="evidence" value="ECO:0007669"/>
    <property type="project" value="InterPro"/>
</dbReference>
<dbReference type="InterPro" id="IPR006076">
    <property type="entry name" value="FAD-dep_OxRdtase"/>
</dbReference>
<dbReference type="InterPro" id="IPR036188">
    <property type="entry name" value="FAD/NAD-bd_sf"/>
</dbReference>
<evidence type="ECO:0000256" key="1">
    <source>
        <dbReference type="ARBA" id="ARBA00001974"/>
    </source>
</evidence>
<proteinExistence type="predicted"/>
<dbReference type="SUPFAM" id="SSF54373">
    <property type="entry name" value="FAD-linked reductases, C-terminal domain"/>
    <property type="match status" value="1"/>
</dbReference>
<gene>
    <name evidence="6" type="ORF">SAMN05421833_12349</name>
</gene>
<dbReference type="Proteomes" id="UP000186096">
    <property type="component" value="Unassembled WGS sequence"/>
</dbReference>
<evidence type="ECO:0000256" key="3">
    <source>
        <dbReference type="ARBA" id="ARBA00022827"/>
    </source>
</evidence>
<evidence type="ECO:0000256" key="4">
    <source>
        <dbReference type="ARBA" id="ARBA00023002"/>
    </source>
</evidence>
<protein>
    <submittedName>
        <fullName evidence="6">Glycine/D-amino acid oxidase</fullName>
    </submittedName>
</protein>
<evidence type="ECO:0000259" key="5">
    <source>
        <dbReference type="Pfam" id="PF01266"/>
    </source>
</evidence>
<keyword evidence="4" id="KW-0560">Oxidoreductase</keyword>
<keyword evidence="3" id="KW-0274">FAD</keyword>
<dbReference type="GO" id="GO:0008115">
    <property type="term" value="F:sarcosine oxidase activity"/>
    <property type="evidence" value="ECO:0007669"/>
    <property type="project" value="TreeGrafter"/>
</dbReference>
<keyword evidence="2" id="KW-0285">Flavoprotein</keyword>